<evidence type="ECO:0000313" key="3">
    <source>
        <dbReference type="EMBL" id="MDT2516864.1"/>
    </source>
</evidence>
<evidence type="ECO:0000313" key="5">
    <source>
        <dbReference type="Proteomes" id="UP001264335"/>
    </source>
</evidence>
<keyword evidence="1" id="KW-0732">Signal</keyword>
<feature type="signal peptide" evidence="1">
    <location>
        <begin position="1"/>
        <end position="19"/>
    </location>
</feature>
<sequence>MKKTIIFLCVFLPFLVACDAREVTKHNNESSVVKNTKDDSTDNTKSDDIEVMLKSVNSLLEKSELFKASYDINNEIVLLEATEDNYENLYSLVAGFMDEQQAQLTLEDYKLCLVNASVITKDIPVTIMSPAADDFLLFEAINGEITQDHLFEEGSNEGVQIIPDFSHDKSDGIYDFYDEKYVSYKKATKGVVHHFRRFADDGSYDPATKTFDLNASSFYLYRLKENSFDKSQETALLRKAFNTAADNYGDDIVIIINSTNNSDIVPYAIFIVDKENVTSFDD</sequence>
<evidence type="ECO:0000313" key="2">
    <source>
        <dbReference type="EMBL" id="MDT2404409.1"/>
    </source>
</evidence>
<feature type="chain" id="PRO_5044477817" description="Lipoprotein" evidence="1">
    <location>
        <begin position="20"/>
        <end position="282"/>
    </location>
</feature>
<dbReference type="AlphaFoldDB" id="A0AAW8SVD4"/>
<evidence type="ECO:0000313" key="4">
    <source>
        <dbReference type="Proteomes" id="UP001260773"/>
    </source>
</evidence>
<protein>
    <recommendedName>
        <fullName evidence="6">Lipoprotein</fullName>
    </recommendedName>
</protein>
<dbReference type="EMBL" id="JARPWH010000102">
    <property type="protein sequence ID" value="MDT2404409.1"/>
    <property type="molecule type" value="Genomic_DNA"/>
</dbReference>
<evidence type="ECO:0008006" key="6">
    <source>
        <dbReference type="Google" id="ProtNLM"/>
    </source>
</evidence>
<evidence type="ECO:0000256" key="1">
    <source>
        <dbReference type="SAM" id="SignalP"/>
    </source>
</evidence>
<name>A0AAW8SVD4_ENTAV</name>
<dbReference type="EMBL" id="JARPWY010000112">
    <property type="protein sequence ID" value="MDT2516864.1"/>
    <property type="molecule type" value="Genomic_DNA"/>
</dbReference>
<proteinExistence type="predicted"/>
<reference evidence="2 5" key="1">
    <citation type="submission" date="2023-03" db="EMBL/GenBank/DDBJ databases">
        <authorList>
            <person name="Shen W."/>
            <person name="Cai J."/>
        </authorList>
    </citation>
    <scope>NUCLEOTIDE SEQUENCE</scope>
    <source>
        <strain evidence="2">P33-2</strain>
        <strain evidence="3 5">Y2</strain>
    </source>
</reference>
<organism evidence="2 4">
    <name type="scientific">Enterococcus avium</name>
    <name type="common">Streptococcus avium</name>
    <dbReference type="NCBI Taxonomy" id="33945"/>
    <lineage>
        <taxon>Bacteria</taxon>
        <taxon>Bacillati</taxon>
        <taxon>Bacillota</taxon>
        <taxon>Bacilli</taxon>
        <taxon>Lactobacillales</taxon>
        <taxon>Enterococcaceae</taxon>
        <taxon>Enterococcus</taxon>
    </lineage>
</organism>
<gene>
    <name evidence="2" type="ORF">P7D43_18750</name>
    <name evidence="3" type="ORF">P7D79_21825</name>
</gene>
<dbReference type="Proteomes" id="UP001260773">
    <property type="component" value="Unassembled WGS sequence"/>
</dbReference>
<dbReference type="RefSeq" id="WP_311820703.1">
    <property type="nucleotide sequence ID" value="NZ_JARPWH010000102.1"/>
</dbReference>
<accession>A0AAW8SVD4</accession>
<comment type="caution">
    <text evidence="2">The sequence shown here is derived from an EMBL/GenBank/DDBJ whole genome shotgun (WGS) entry which is preliminary data.</text>
</comment>
<dbReference type="Proteomes" id="UP001264335">
    <property type="component" value="Unassembled WGS sequence"/>
</dbReference>
<dbReference type="PROSITE" id="PS51257">
    <property type="entry name" value="PROKAR_LIPOPROTEIN"/>
    <property type="match status" value="1"/>
</dbReference>